<keyword evidence="2" id="KW-0813">Transport</keyword>
<dbReference type="GO" id="GO:0030001">
    <property type="term" value="P:metal ion transport"/>
    <property type="evidence" value="ECO:0000318"/>
    <property type="project" value="GO_Central"/>
</dbReference>
<dbReference type="GO" id="GO:0005794">
    <property type="term" value="C:Golgi apparatus"/>
    <property type="evidence" value="ECO:0000318"/>
    <property type="project" value="GO_Central"/>
</dbReference>
<feature type="domain" description="Cation efflux protein transmembrane" evidence="7">
    <location>
        <begin position="16"/>
        <end position="213"/>
    </location>
</feature>
<comment type="subcellular location">
    <subcellularLocation>
        <location evidence="1">Membrane</location>
        <topology evidence="1">Multi-pass membrane protein</topology>
    </subcellularLocation>
</comment>
<dbReference type="PANTHER" id="PTHR45755">
    <property type="match status" value="1"/>
</dbReference>
<evidence type="ECO:0000256" key="5">
    <source>
        <dbReference type="ARBA" id="ARBA00023136"/>
    </source>
</evidence>
<dbReference type="Gramene" id="EFJ17851">
    <property type="protein sequence ID" value="EFJ17851"/>
    <property type="gene ID" value="SELMODRAFT_114043"/>
</dbReference>
<keyword evidence="4 6" id="KW-1133">Transmembrane helix</keyword>
<dbReference type="KEGG" id="smo:SELMODRAFT_114043"/>
<name>D8SCG4_SELML</name>
<evidence type="ECO:0000313" key="8">
    <source>
        <dbReference type="EMBL" id="EFJ17851.1"/>
    </source>
</evidence>
<keyword evidence="3 6" id="KW-0812">Transmembrane</keyword>
<dbReference type="EMBL" id="GL377612">
    <property type="protein sequence ID" value="EFJ17851.1"/>
    <property type="molecule type" value="Genomic_DNA"/>
</dbReference>
<dbReference type="GO" id="GO:0006882">
    <property type="term" value="P:intracellular zinc ion homeostasis"/>
    <property type="evidence" value="ECO:0007669"/>
    <property type="project" value="InterPro"/>
</dbReference>
<dbReference type="Gene3D" id="1.20.1510.10">
    <property type="entry name" value="Cation efflux protein transmembrane domain"/>
    <property type="match status" value="1"/>
</dbReference>
<dbReference type="InterPro" id="IPR045316">
    <property type="entry name" value="Msc2-like"/>
</dbReference>
<proteinExistence type="predicted"/>
<feature type="transmembrane region" description="Helical" evidence="6">
    <location>
        <begin position="116"/>
        <end position="136"/>
    </location>
</feature>
<feature type="transmembrane region" description="Helical" evidence="6">
    <location>
        <begin position="83"/>
        <end position="104"/>
    </location>
</feature>
<dbReference type="GO" id="GO:0005385">
    <property type="term" value="F:zinc ion transmembrane transporter activity"/>
    <property type="evidence" value="ECO:0007669"/>
    <property type="project" value="InterPro"/>
</dbReference>
<dbReference type="InterPro" id="IPR002524">
    <property type="entry name" value="Cation_efflux"/>
</dbReference>
<dbReference type="OMA" id="RCIENDS"/>
<organism evidence="9">
    <name type="scientific">Selaginella moellendorffii</name>
    <name type="common">Spikemoss</name>
    <dbReference type="NCBI Taxonomy" id="88036"/>
    <lineage>
        <taxon>Eukaryota</taxon>
        <taxon>Viridiplantae</taxon>
        <taxon>Streptophyta</taxon>
        <taxon>Embryophyta</taxon>
        <taxon>Tracheophyta</taxon>
        <taxon>Lycopodiopsida</taxon>
        <taxon>Selaginellales</taxon>
        <taxon>Selaginellaceae</taxon>
        <taxon>Selaginella</taxon>
    </lineage>
</organism>
<feature type="transmembrane region" description="Helical" evidence="6">
    <location>
        <begin position="45"/>
        <end position="63"/>
    </location>
</feature>
<dbReference type="STRING" id="88036.D8SCG4"/>
<dbReference type="FunFam" id="1.20.1510.10:FF:000019">
    <property type="entry name" value="Metal tolerance protein C2"/>
    <property type="match status" value="1"/>
</dbReference>
<reference evidence="8 9" key="1">
    <citation type="journal article" date="2011" name="Science">
        <title>The Selaginella genome identifies genetic changes associated with the evolution of vascular plants.</title>
        <authorList>
            <person name="Banks J.A."/>
            <person name="Nishiyama T."/>
            <person name="Hasebe M."/>
            <person name="Bowman J.L."/>
            <person name="Gribskov M."/>
            <person name="dePamphilis C."/>
            <person name="Albert V.A."/>
            <person name="Aono N."/>
            <person name="Aoyama T."/>
            <person name="Ambrose B.A."/>
            <person name="Ashton N.W."/>
            <person name="Axtell M.J."/>
            <person name="Barker E."/>
            <person name="Barker M.S."/>
            <person name="Bennetzen J.L."/>
            <person name="Bonawitz N.D."/>
            <person name="Chapple C."/>
            <person name="Cheng C."/>
            <person name="Correa L.G."/>
            <person name="Dacre M."/>
            <person name="DeBarry J."/>
            <person name="Dreyer I."/>
            <person name="Elias M."/>
            <person name="Engstrom E.M."/>
            <person name="Estelle M."/>
            <person name="Feng L."/>
            <person name="Finet C."/>
            <person name="Floyd S.K."/>
            <person name="Frommer W.B."/>
            <person name="Fujita T."/>
            <person name="Gramzow L."/>
            <person name="Gutensohn M."/>
            <person name="Harholt J."/>
            <person name="Hattori M."/>
            <person name="Heyl A."/>
            <person name="Hirai T."/>
            <person name="Hiwatashi Y."/>
            <person name="Ishikawa M."/>
            <person name="Iwata M."/>
            <person name="Karol K.G."/>
            <person name="Koehler B."/>
            <person name="Kolukisaoglu U."/>
            <person name="Kubo M."/>
            <person name="Kurata T."/>
            <person name="Lalonde S."/>
            <person name="Li K."/>
            <person name="Li Y."/>
            <person name="Litt A."/>
            <person name="Lyons E."/>
            <person name="Manning G."/>
            <person name="Maruyama T."/>
            <person name="Michael T.P."/>
            <person name="Mikami K."/>
            <person name="Miyazaki S."/>
            <person name="Morinaga S."/>
            <person name="Murata T."/>
            <person name="Mueller-Roeber B."/>
            <person name="Nelson D.R."/>
            <person name="Obara M."/>
            <person name="Oguri Y."/>
            <person name="Olmstead R.G."/>
            <person name="Onodera N."/>
            <person name="Petersen B.L."/>
            <person name="Pils B."/>
            <person name="Prigge M."/>
            <person name="Rensing S.A."/>
            <person name="Riano-Pachon D.M."/>
            <person name="Roberts A.W."/>
            <person name="Sato Y."/>
            <person name="Scheller H.V."/>
            <person name="Schulz B."/>
            <person name="Schulz C."/>
            <person name="Shakirov E.V."/>
            <person name="Shibagaki N."/>
            <person name="Shinohara N."/>
            <person name="Shippen D.E."/>
            <person name="Soerensen I."/>
            <person name="Sotooka R."/>
            <person name="Sugimoto N."/>
            <person name="Sugita M."/>
            <person name="Sumikawa N."/>
            <person name="Tanurdzic M."/>
            <person name="Theissen G."/>
            <person name="Ulvskov P."/>
            <person name="Wakazuki S."/>
            <person name="Weng J.K."/>
            <person name="Willats W.W."/>
            <person name="Wipf D."/>
            <person name="Wolf P.G."/>
            <person name="Yang L."/>
            <person name="Zimmer A.D."/>
            <person name="Zhu Q."/>
            <person name="Mitros T."/>
            <person name="Hellsten U."/>
            <person name="Loque D."/>
            <person name="Otillar R."/>
            <person name="Salamov A."/>
            <person name="Schmutz J."/>
            <person name="Shapiro H."/>
            <person name="Lindquist E."/>
            <person name="Lucas S."/>
            <person name="Rokhsar D."/>
            <person name="Grigoriev I.V."/>
        </authorList>
    </citation>
    <scope>NUCLEOTIDE SEQUENCE [LARGE SCALE GENOMIC DNA]</scope>
</reference>
<dbReference type="SUPFAM" id="SSF161111">
    <property type="entry name" value="Cation efflux protein transmembrane domain-like"/>
    <property type="match status" value="1"/>
</dbReference>
<evidence type="ECO:0000256" key="1">
    <source>
        <dbReference type="ARBA" id="ARBA00004141"/>
    </source>
</evidence>
<feature type="transmembrane region" description="Helical" evidence="6">
    <location>
        <begin position="185"/>
        <end position="205"/>
    </location>
</feature>
<dbReference type="PANTHER" id="PTHR45755:SF3">
    <property type="entry name" value="METAL TOLERANCE PROTEIN C2"/>
    <property type="match status" value="1"/>
</dbReference>
<keyword evidence="5 6" id="KW-0472">Membrane</keyword>
<dbReference type="GO" id="GO:0046873">
    <property type="term" value="F:metal ion transmembrane transporter activity"/>
    <property type="evidence" value="ECO:0000318"/>
    <property type="project" value="GO_Central"/>
</dbReference>
<evidence type="ECO:0000256" key="2">
    <source>
        <dbReference type="ARBA" id="ARBA00022448"/>
    </source>
</evidence>
<dbReference type="InterPro" id="IPR027469">
    <property type="entry name" value="Cation_efflux_TMD_sf"/>
</dbReference>
<dbReference type="Proteomes" id="UP000001514">
    <property type="component" value="Unassembled WGS sequence"/>
</dbReference>
<dbReference type="FunCoup" id="D8SCG4">
    <property type="interactions" value="206"/>
</dbReference>
<evidence type="ECO:0000313" key="9">
    <source>
        <dbReference type="Proteomes" id="UP000001514"/>
    </source>
</evidence>
<dbReference type="InParanoid" id="D8SCG4"/>
<dbReference type="Pfam" id="PF01545">
    <property type="entry name" value="Cation_efflux"/>
    <property type="match status" value="1"/>
</dbReference>
<protein>
    <submittedName>
        <fullName evidence="8">Uncharacterized protein SmMTP5</fullName>
    </submittedName>
</protein>
<dbReference type="InterPro" id="IPR058533">
    <property type="entry name" value="Cation_efflux_TM"/>
</dbReference>
<evidence type="ECO:0000256" key="6">
    <source>
        <dbReference type="SAM" id="Phobius"/>
    </source>
</evidence>
<accession>D8SCG4</accession>
<dbReference type="HOGENOM" id="CLU_064406_0_0_1"/>
<gene>
    <name evidence="8" type="primary">SmMTP5</name>
    <name evidence="8" type="ORF">SELMODRAFT_114043</name>
</gene>
<evidence type="ECO:0000256" key="3">
    <source>
        <dbReference type="ARBA" id="ARBA00022692"/>
    </source>
</evidence>
<keyword evidence="9" id="KW-1185">Reference proteome</keyword>
<dbReference type="AlphaFoldDB" id="D8SCG4"/>
<evidence type="ECO:0000256" key="4">
    <source>
        <dbReference type="ARBA" id="ARBA00022989"/>
    </source>
</evidence>
<feature type="transmembrane region" description="Helical" evidence="6">
    <location>
        <begin position="15"/>
        <end position="39"/>
    </location>
</feature>
<dbReference type="eggNOG" id="KOG1484">
    <property type="taxonomic scope" value="Eukaryota"/>
</dbReference>
<dbReference type="NCBIfam" id="TIGR01297">
    <property type="entry name" value="CDF"/>
    <property type="match status" value="1"/>
</dbReference>
<dbReference type="GO" id="GO:0016020">
    <property type="term" value="C:membrane"/>
    <property type="evidence" value="ECO:0007669"/>
    <property type="project" value="UniProtKB-SubCell"/>
</dbReference>
<sequence>MQKITSYGNRQTKRLLLLILLNVAYSSLELFIGLLTGRIGLVSDAFHLTFGCGMLTFSLFAMVMAKRKADDDYTYGHKRLEVLAAFTNTLFLLFLAFSLAVEALHAFVQDESEHKHYLIVSAVANLCVNAMGVWFFRNYARISFVYRKAEDMNNHSICLHVLSDSIRSTGVILASWLLALGVKNAETLCLGIVSVAVFFLALPLFNASGGLLLQMSPPGISPSAFSKCLRQVGSLEGVLECYRARFWELVPGFSNPQVKEGSDEQAILKHAHSVYNDIGVRDLTVELQTRALST</sequence>
<evidence type="ECO:0000259" key="7">
    <source>
        <dbReference type="Pfam" id="PF01545"/>
    </source>
</evidence>